<reference evidence="3" key="1">
    <citation type="submission" date="2023-03" db="EMBL/GenBank/DDBJ databases">
        <title>Massive genome expansion in bonnet fungi (Mycena s.s.) driven by repeated elements and novel gene families across ecological guilds.</title>
        <authorList>
            <consortium name="Lawrence Berkeley National Laboratory"/>
            <person name="Harder C.B."/>
            <person name="Miyauchi S."/>
            <person name="Viragh M."/>
            <person name="Kuo A."/>
            <person name="Thoen E."/>
            <person name="Andreopoulos B."/>
            <person name="Lu D."/>
            <person name="Skrede I."/>
            <person name="Drula E."/>
            <person name="Henrissat B."/>
            <person name="Morin E."/>
            <person name="Kohler A."/>
            <person name="Barry K."/>
            <person name="LaButti K."/>
            <person name="Morin E."/>
            <person name="Salamov A."/>
            <person name="Lipzen A."/>
            <person name="Mereny Z."/>
            <person name="Hegedus B."/>
            <person name="Baldrian P."/>
            <person name="Stursova M."/>
            <person name="Weitz H."/>
            <person name="Taylor A."/>
            <person name="Grigoriev I.V."/>
            <person name="Nagy L.G."/>
            <person name="Martin F."/>
            <person name="Kauserud H."/>
        </authorList>
    </citation>
    <scope>NUCLEOTIDE SEQUENCE</scope>
    <source>
        <strain evidence="3">CBHHK188m</strain>
    </source>
</reference>
<feature type="signal peptide" evidence="2">
    <location>
        <begin position="1"/>
        <end position="17"/>
    </location>
</feature>
<evidence type="ECO:0000256" key="1">
    <source>
        <dbReference type="SAM" id="MobiDB-lite"/>
    </source>
</evidence>
<gene>
    <name evidence="3" type="ORF">DFH07DRAFT_792628</name>
</gene>
<feature type="compositionally biased region" description="Polar residues" evidence="1">
    <location>
        <begin position="206"/>
        <end position="217"/>
    </location>
</feature>
<evidence type="ECO:0000256" key="2">
    <source>
        <dbReference type="SAM" id="SignalP"/>
    </source>
</evidence>
<evidence type="ECO:0000313" key="3">
    <source>
        <dbReference type="EMBL" id="KAJ7780537.1"/>
    </source>
</evidence>
<dbReference type="Proteomes" id="UP001215280">
    <property type="component" value="Unassembled WGS sequence"/>
</dbReference>
<keyword evidence="4" id="KW-1185">Reference proteome</keyword>
<dbReference type="PANTHER" id="PTHR34862">
    <property type="entry name" value="SPARK DOMAIN-CONTAINING PROTEIN"/>
    <property type="match status" value="1"/>
</dbReference>
<protein>
    <submittedName>
        <fullName evidence="3">Uncharacterized protein</fullName>
    </submittedName>
</protein>
<proteinExistence type="predicted"/>
<keyword evidence="2" id="KW-0732">Signal</keyword>
<dbReference type="AlphaFoldDB" id="A0AAD7NYL3"/>
<name>A0AAD7NYL3_9AGAR</name>
<feature type="region of interest" description="Disordered" evidence="1">
    <location>
        <begin position="206"/>
        <end position="227"/>
    </location>
</feature>
<feature type="chain" id="PRO_5042272856" evidence="2">
    <location>
        <begin position="18"/>
        <end position="260"/>
    </location>
</feature>
<feature type="compositionally biased region" description="Low complexity" evidence="1">
    <location>
        <begin position="218"/>
        <end position="227"/>
    </location>
</feature>
<evidence type="ECO:0000313" key="4">
    <source>
        <dbReference type="Proteomes" id="UP001215280"/>
    </source>
</evidence>
<dbReference type="EMBL" id="JARJLG010000005">
    <property type="protein sequence ID" value="KAJ7780537.1"/>
    <property type="molecule type" value="Genomic_DNA"/>
</dbReference>
<sequence length="260" mass="26101">MYHILTAALLATSSVSALSLSSACETALTQVAANTDANTCLGVSSLITAVLNSNASIITPVDNLLKTLCAAAPCSNATLSAVVTNVTTGCSAELSSVSSSESSSSTLTTLVEQYYSTARQIICLSDSGTNCITEMLTSLQTVFGTLSINNIGTVLENAFTNSTTTIPSNVTCSNCVKGAYNVLNENFPSTASTLASDLQSECGSDFTNGSTPSSIVESASTTSTGSNSASATATIMTRGALAGLSASVLIAGSSLLAFLA</sequence>
<organism evidence="3 4">
    <name type="scientific">Mycena maculata</name>
    <dbReference type="NCBI Taxonomy" id="230809"/>
    <lineage>
        <taxon>Eukaryota</taxon>
        <taxon>Fungi</taxon>
        <taxon>Dikarya</taxon>
        <taxon>Basidiomycota</taxon>
        <taxon>Agaricomycotina</taxon>
        <taxon>Agaricomycetes</taxon>
        <taxon>Agaricomycetidae</taxon>
        <taxon>Agaricales</taxon>
        <taxon>Marasmiineae</taxon>
        <taxon>Mycenaceae</taxon>
        <taxon>Mycena</taxon>
    </lineage>
</organism>
<accession>A0AAD7NYL3</accession>
<dbReference type="PANTHER" id="PTHR34862:SF1">
    <property type="entry name" value="SPARK DOMAIN-CONTAINING PROTEIN"/>
    <property type="match status" value="1"/>
</dbReference>
<comment type="caution">
    <text evidence="3">The sequence shown here is derived from an EMBL/GenBank/DDBJ whole genome shotgun (WGS) entry which is preliminary data.</text>
</comment>